<evidence type="ECO:0000256" key="2">
    <source>
        <dbReference type="ARBA" id="ARBA00022679"/>
    </source>
</evidence>
<dbReference type="Proteomes" id="UP000436181">
    <property type="component" value="Unassembled WGS sequence"/>
</dbReference>
<evidence type="ECO:0000259" key="5">
    <source>
        <dbReference type="Pfam" id="PF13657"/>
    </source>
</evidence>
<comment type="similarity">
    <text evidence="1">Belongs to the HipA Ser/Thr kinase family.</text>
</comment>
<evidence type="ECO:0000256" key="1">
    <source>
        <dbReference type="ARBA" id="ARBA00010164"/>
    </source>
</evidence>
<keyword evidence="2" id="KW-0808">Transferase</keyword>
<keyword evidence="7" id="KW-1185">Reference proteome</keyword>
<sequence>MSNNTPPQGNSLPHNSTTAHHAIHRADVWVGAALVGNLTSYSDGTTEFLYNQETLAHGGPAVATTFPVRDNATVTTGGALPAFFSNLLPEGRRLSTLKKNSKVSMDDELGLLLHVGANTIGNVAVVPQGQRPHPHSAQLTMNEDLDFTEALSSAGIVDPSALPGVQDKASARTIAAPTVSDGVDYILKVSPPEYPKLVENESACFEMIRSAKKWIPAASATVIHDKHGRSGLLVTRFDRHGDTLFPVEDSAQLLNIPPAAKYSPTMEDVASAILTVSRRRALDAQKIAYLVAFAWLTGNGDMHAKNISVINTGEGFELAPVYDIPSTLPYGDHTLALSVAGATDNLSGKKFLSFTHSIGLSDRAARTVMDRSLATTEGAAEKIIQATDFDIRRARDLRRVLGKRRNLWLDALE</sequence>
<protein>
    <submittedName>
        <fullName evidence="6">Type II toxin-antitoxin system HipA family toxin</fullName>
    </submittedName>
</protein>
<organism evidence="6 7">
    <name type="scientific">Corynebacterium zhongnanshanii</name>
    <dbReference type="NCBI Taxonomy" id="2768834"/>
    <lineage>
        <taxon>Bacteria</taxon>
        <taxon>Bacillati</taxon>
        <taxon>Actinomycetota</taxon>
        <taxon>Actinomycetes</taxon>
        <taxon>Mycobacteriales</taxon>
        <taxon>Corynebacteriaceae</taxon>
        <taxon>Corynebacterium</taxon>
    </lineage>
</organism>
<evidence type="ECO:0000256" key="3">
    <source>
        <dbReference type="ARBA" id="ARBA00022777"/>
    </source>
</evidence>
<gene>
    <name evidence="6" type="ORF">F8377_05805</name>
</gene>
<accession>A0ABQ6VCW5</accession>
<dbReference type="EMBL" id="WBZJ01000002">
    <property type="protein sequence ID" value="KAB3520762.1"/>
    <property type="molecule type" value="Genomic_DNA"/>
</dbReference>
<keyword evidence="3" id="KW-0418">Kinase</keyword>
<comment type="caution">
    <text evidence="6">The sequence shown here is derived from an EMBL/GenBank/DDBJ whole genome shotgun (WGS) entry which is preliminary data.</text>
</comment>
<dbReference type="RefSeq" id="WP_151844336.1">
    <property type="nucleotide sequence ID" value="NZ_WBZJ01000002.1"/>
</dbReference>
<evidence type="ECO:0000313" key="6">
    <source>
        <dbReference type="EMBL" id="KAB3520762.1"/>
    </source>
</evidence>
<dbReference type="Gene3D" id="1.10.1070.20">
    <property type="match status" value="1"/>
</dbReference>
<proteinExistence type="inferred from homology"/>
<dbReference type="InterPro" id="IPR052028">
    <property type="entry name" value="HipA_Ser/Thr_kinase"/>
</dbReference>
<feature type="domain" description="HipA-like C-terminal" evidence="4">
    <location>
        <begin position="161"/>
        <end position="375"/>
    </location>
</feature>
<dbReference type="InterPro" id="IPR012893">
    <property type="entry name" value="HipA-like_C"/>
</dbReference>
<reference evidence="6 7" key="1">
    <citation type="submission" date="2019-10" db="EMBL/GenBank/DDBJ databases">
        <title>Corynebacterium sp novel species isolated from the respiratory tract of Marmot.</title>
        <authorList>
            <person name="Zhang G."/>
        </authorList>
    </citation>
    <scope>NUCLEOTIDE SEQUENCE [LARGE SCALE GENOMIC DNA]</scope>
    <source>
        <strain evidence="6 7">336</strain>
    </source>
</reference>
<evidence type="ECO:0000259" key="4">
    <source>
        <dbReference type="Pfam" id="PF07804"/>
    </source>
</evidence>
<dbReference type="InterPro" id="IPR017508">
    <property type="entry name" value="HipA_N1"/>
</dbReference>
<dbReference type="PANTHER" id="PTHR37419:SF1">
    <property type="entry name" value="SERINE_THREONINE-PROTEIN KINASE TOXIN HIPA"/>
    <property type="match status" value="1"/>
</dbReference>
<dbReference type="Pfam" id="PF07804">
    <property type="entry name" value="HipA_C"/>
    <property type="match status" value="1"/>
</dbReference>
<feature type="domain" description="HipA N-terminal subdomain 1" evidence="5">
    <location>
        <begin position="26"/>
        <end position="125"/>
    </location>
</feature>
<evidence type="ECO:0000313" key="7">
    <source>
        <dbReference type="Proteomes" id="UP000436181"/>
    </source>
</evidence>
<dbReference type="Pfam" id="PF13657">
    <property type="entry name" value="Couple_hipA"/>
    <property type="match status" value="1"/>
</dbReference>
<dbReference type="PANTHER" id="PTHR37419">
    <property type="entry name" value="SERINE/THREONINE-PROTEIN KINASE TOXIN HIPA"/>
    <property type="match status" value="1"/>
</dbReference>
<name>A0ABQ6VCW5_9CORY</name>
<dbReference type="NCBIfam" id="TIGR03071">
    <property type="entry name" value="couple_hipA"/>
    <property type="match status" value="1"/>
</dbReference>